<dbReference type="EMBL" id="FPBK01000003">
    <property type="protein sequence ID" value="SFU43937.1"/>
    <property type="molecule type" value="Genomic_DNA"/>
</dbReference>
<organism evidence="1 2">
    <name type="scientific">Pustulibacterium marinum</name>
    <dbReference type="NCBI Taxonomy" id="1224947"/>
    <lineage>
        <taxon>Bacteria</taxon>
        <taxon>Pseudomonadati</taxon>
        <taxon>Bacteroidota</taxon>
        <taxon>Flavobacteriia</taxon>
        <taxon>Flavobacteriales</taxon>
        <taxon>Flavobacteriaceae</taxon>
        <taxon>Pustulibacterium</taxon>
    </lineage>
</organism>
<gene>
    <name evidence="1" type="ORF">SAMN05216480_103225</name>
</gene>
<evidence type="ECO:0000313" key="2">
    <source>
        <dbReference type="Proteomes" id="UP000199138"/>
    </source>
</evidence>
<evidence type="ECO:0000313" key="1">
    <source>
        <dbReference type="EMBL" id="SFU43937.1"/>
    </source>
</evidence>
<dbReference type="InterPro" id="IPR010321">
    <property type="entry name" value="DUF922"/>
</dbReference>
<dbReference type="Proteomes" id="UP000199138">
    <property type="component" value="Unassembled WGS sequence"/>
</dbReference>
<reference evidence="1 2" key="1">
    <citation type="submission" date="2016-10" db="EMBL/GenBank/DDBJ databases">
        <authorList>
            <person name="de Groot N.N."/>
        </authorList>
    </citation>
    <scope>NUCLEOTIDE SEQUENCE [LARGE SCALE GENOMIC DNA]</scope>
    <source>
        <strain evidence="1 2">CGMCC 1.12333</strain>
    </source>
</reference>
<accession>A0A1I7G657</accession>
<dbReference type="STRING" id="1224947.SAMN05216480_103225"/>
<dbReference type="Pfam" id="PF06037">
    <property type="entry name" value="DUF922"/>
    <property type="match status" value="1"/>
</dbReference>
<protein>
    <recommendedName>
        <fullName evidence="3">DUF922 domain-containing protein</fullName>
    </recommendedName>
</protein>
<evidence type="ECO:0008006" key="3">
    <source>
        <dbReference type="Google" id="ProtNLM"/>
    </source>
</evidence>
<sequence length="183" mass="21133">MKLKLVFYISCFLLLAFTTKDSRREEAIVWNGYQRLSWKDFQGVPDLSTDAAAVTASGLSYDLSASISKNEIVVVNCKVSAFFYPTESWFKPEFADDHILAHEQLHFDITELMARKFRKRIAETKFSKNVKAEVKTIYNQMNKSLDSLQTAYDASANYSMNKKAQLSWQKKINKELLQLNSYK</sequence>
<name>A0A1I7G657_9FLAO</name>
<keyword evidence="2" id="KW-1185">Reference proteome</keyword>
<dbReference type="AlphaFoldDB" id="A0A1I7G657"/>
<dbReference type="RefSeq" id="WP_245766545.1">
    <property type="nucleotide sequence ID" value="NZ_FPBK01000003.1"/>
</dbReference>
<proteinExistence type="predicted"/>